<name>A0A9Q1D9I6_CONCO</name>
<organism evidence="1 2">
    <name type="scientific">Conger conger</name>
    <name type="common">Conger eel</name>
    <name type="synonym">Muraena conger</name>
    <dbReference type="NCBI Taxonomy" id="82655"/>
    <lineage>
        <taxon>Eukaryota</taxon>
        <taxon>Metazoa</taxon>
        <taxon>Chordata</taxon>
        <taxon>Craniata</taxon>
        <taxon>Vertebrata</taxon>
        <taxon>Euteleostomi</taxon>
        <taxon>Actinopterygii</taxon>
        <taxon>Neopterygii</taxon>
        <taxon>Teleostei</taxon>
        <taxon>Anguilliformes</taxon>
        <taxon>Congridae</taxon>
        <taxon>Conger</taxon>
    </lineage>
</organism>
<dbReference type="OrthoDB" id="10458496at2759"/>
<reference evidence="1" key="1">
    <citation type="journal article" date="2023" name="Science">
        <title>Genome structures resolve the early diversification of teleost fishes.</title>
        <authorList>
            <person name="Parey E."/>
            <person name="Louis A."/>
            <person name="Montfort J."/>
            <person name="Bouchez O."/>
            <person name="Roques C."/>
            <person name="Iampietro C."/>
            <person name="Lluch J."/>
            <person name="Castinel A."/>
            <person name="Donnadieu C."/>
            <person name="Desvignes T."/>
            <person name="Floi Bucao C."/>
            <person name="Jouanno E."/>
            <person name="Wen M."/>
            <person name="Mejri S."/>
            <person name="Dirks R."/>
            <person name="Jansen H."/>
            <person name="Henkel C."/>
            <person name="Chen W.J."/>
            <person name="Zahm M."/>
            <person name="Cabau C."/>
            <person name="Klopp C."/>
            <person name="Thompson A.W."/>
            <person name="Robinson-Rechavi M."/>
            <person name="Braasch I."/>
            <person name="Lecointre G."/>
            <person name="Bobe J."/>
            <person name="Postlethwait J.H."/>
            <person name="Berthelot C."/>
            <person name="Roest Crollius H."/>
            <person name="Guiguen Y."/>
        </authorList>
    </citation>
    <scope>NUCLEOTIDE SEQUENCE</scope>
    <source>
        <strain evidence="1">Concon-B</strain>
    </source>
</reference>
<dbReference type="Proteomes" id="UP001152803">
    <property type="component" value="Unassembled WGS sequence"/>
</dbReference>
<dbReference type="AlphaFoldDB" id="A0A9Q1D9I6"/>
<gene>
    <name evidence="1" type="ORF">COCON_G00157950</name>
</gene>
<dbReference type="EMBL" id="JAFJMO010000011">
    <property type="protein sequence ID" value="KAJ8263338.1"/>
    <property type="molecule type" value="Genomic_DNA"/>
</dbReference>
<evidence type="ECO:0000313" key="1">
    <source>
        <dbReference type="EMBL" id="KAJ8263338.1"/>
    </source>
</evidence>
<evidence type="ECO:0000313" key="2">
    <source>
        <dbReference type="Proteomes" id="UP001152803"/>
    </source>
</evidence>
<proteinExistence type="predicted"/>
<accession>A0A9Q1D9I6</accession>
<comment type="caution">
    <text evidence="1">The sequence shown here is derived from an EMBL/GenBank/DDBJ whole genome shotgun (WGS) entry which is preliminary data.</text>
</comment>
<sequence>MEIENRTNGFEYTERNNVKSANGFYADHALEAEQNEGIGSFLTKAPPLVVKPCCITACSCKHSSSVPVPGSLLLGFDVFKLSYSL</sequence>
<keyword evidence="2" id="KW-1185">Reference proteome</keyword>
<protein>
    <submittedName>
        <fullName evidence="1">Uncharacterized protein</fullName>
    </submittedName>
</protein>